<dbReference type="OrthoDB" id="9801622at2"/>
<feature type="transmembrane region" description="Helical" evidence="2">
    <location>
        <begin position="222"/>
        <end position="247"/>
    </location>
</feature>
<dbReference type="RefSeq" id="WP_157615123.1">
    <property type="nucleotide sequence ID" value="NZ_CP046622.1"/>
</dbReference>
<evidence type="ECO:0000256" key="1">
    <source>
        <dbReference type="SAM" id="MobiDB-lite"/>
    </source>
</evidence>
<dbReference type="AlphaFoldDB" id="A0A6I6HLC2"/>
<dbReference type="SUPFAM" id="SSF48317">
    <property type="entry name" value="Acid phosphatase/Vanadium-dependent haloperoxidase"/>
    <property type="match status" value="1"/>
</dbReference>
<dbReference type="InterPro" id="IPR000326">
    <property type="entry name" value="PAP2/HPO"/>
</dbReference>
<protein>
    <submittedName>
        <fullName evidence="4">Phosphatase PAP2 family protein</fullName>
    </submittedName>
</protein>
<sequence length="366" mass="38727">MVEHGTPFWGAWLFHAATAGLIVRIAGCGHKPAAGLLAALSYTSGLLCMVAGGAELADPARASDFLSWTLLLALLLHGEWRAESAAARERCLWIWALAMPLLFILAGGELWNCALPALPAWSLLIADKLSACRLDARSRPVAAGLVSLPLLFMQLIGDGAVPGPWENLDRSSWREASFLWMQAGHAAHPLVLPVSLWLAEGTAWIAAASIGWAFWRRQGQRRYLVGCLAVGVFASIVAHQIAGQLALPRPFMVGLSINHLQHGARGSLPSTHASVMFAIAATFLYRPGLSREGVGILALAVVTGWARVSAGAHFPADVLAGLLLGLMLASAWVLLQRVPTPGAPTPSLRAQGRSGSSARIRPAGRG</sequence>
<evidence type="ECO:0000259" key="3">
    <source>
        <dbReference type="SMART" id="SM00014"/>
    </source>
</evidence>
<feature type="transmembrane region" description="Helical" evidence="2">
    <location>
        <begin position="194"/>
        <end position="215"/>
    </location>
</feature>
<keyword evidence="2" id="KW-1133">Transmembrane helix</keyword>
<reference evidence="4 5" key="1">
    <citation type="submission" date="2019-12" db="EMBL/GenBank/DDBJ databases">
        <title>Hybrid Genome Assemblies of two High G+C Isolates from Undergraduate Microbiology Courses.</title>
        <authorList>
            <person name="Ne Ville C.J."/>
            <person name="Enright D."/>
            <person name="Hernandez I."/>
            <person name="Dodsworth J."/>
            <person name="Orwin P.M."/>
        </authorList>
    </citation>
    <scope>NUCLEOTIDE SEQUENCE [LARGE SCALE GENOMIC DNA]</scope>
    <source>
        <strain evidence="4 5">CSUSB</strain>
    </source>
</reference>
<feature type="domain" description="Phosphatidic acid phosphatase type 2/haloperoxidase" evidence="3">
    <location>
        <begin position="225"/>
        <end position="333"/>
    </location>
</feature>
<accession>A0A6I6HLC2</accession>
<keyword evidence="2" id="KW-0472">Membrane</keyword>
<evidence type="ECO:0000313" key="5">
    <source>
        <dbReference type="Proteomes" id="UP000425817"/>
    </source>
</evidence>
<dbReference type="SMART" id="SM00014">
    <property type="entry name" value="acidPPc"/>
    <property type="match status" value="1"/>
</dbReference>
<feature type="transmembrane region" description="Helical" evidence="2">
    <location>
        <begin position="318"/>
        <end position="335"/>
    </location>
</feature>
<dbReference type="Pfam" id="PF01569">
    <property type="entry name" value="PAP2"/>
    <property type="match status" value="1"/>
</dbReference>
<dbReference type="EMBL" id="CP046622">
    <property type="protein sequence ID" value="QGW83731.1"/>
    <property type="molecule type" value="Genomic_DNA"/>
</dbReference>
<dbReference type="Proteomes" id="UP000425817">
    <property type="component" value="Chromosome"/>
</dbReference>
<evidence type="ECO:0000313" key="4">
    <source>
        <dbReference type="EMBL" id="QGW83731.1"/>
    </source>
</evidence>
<gene>
    <name evidence="4" type="ORF">GOQ09_20035</name>
</gene>
<evidence type="ECO:0000256" key="2">
    <source>
        <dbReference type="SAM" id="Phobius"/>
    </source>
</evidence>
<feature type="transmembrane region" description="Helical" evidence="2">
    <location>
        <begin position="33"/>
        <end position="53"/>
    </location>
</feature>
<feature type="region of interest" description="Disordered" evidence="1">
    <location>
        <begin position="344"/>
        <end position="366"/>
    </location>
</feature>
<keyword evidence="2" id="KW-0812">Transmembrane</keyword>
<feature type="transmembrane region" description="Helical" evidence="2">
    <location>
        <begin position="6"/>
        <end position="26"/>
    </location>
</feature>
<dbReference type="Gene3D" id="1.20.144.10">
    <property type="entry name" value="Phosphatidic acid phosphatase type 2/haloperoxidase"/>
    <property type="match status" value="1"/>
</dbReference>
<proteinExistence type="predicted"/>
<name>A0A6I6HLC2_VARPD</name>
<organism evidence="4 5">
    <name type="scientific">Variovorax paradoxus</name>
    <dbReference type="NCBI Taxonomy" id="34073"/>
    <lineage>
        <taxon>Bacteria</taxon>
        <taxon>Pseudomonadati</taxon>
        <taxon>Pseudomonadota</taxon>
        <taxon>Betaproteobacteria</taxon>
        <taxon>Burkholderiales</taxon>
        <taxon>Comamonadaceae</taxon>
        <taxon>Variovorax</taxon>
    </lineage>
</organism>
<dbReference type="InterPro" id="IPR036938">
    <property type="entry name" value="PAP2/HPO_sf"/>
</dbReference>